<dbReference type="PANTHER" id="PTHR45527:SF1">
    <property type="entry name" value="FATTY ACID SYNTHASE"/>
    <property type="match status" value="1"/>
</dbReference>
<dbReference type="InterPro" id="IPR036736">
    <property type="entry name" value="ACP-like_sf"/>
</dbReference>
<organism evidence="3 4">
    <name type="scientific">Lentzea aerocolonigenes</name>
    <name type="common">Lechevalieria aerocolonigenes</name>
    <name type="synonym">Saccharothrix aerocolonigenes</name>
    <dbReference type="NCBI Taxonomy" id="68170"/>
    <lineage>
        <taxon>Bacteria</taxon>
        <taxon>Bacillati</taxon>
        <taxon>Actinomycetota</taxon>
        <taxon>Actinomycetes</taxon>
        <taxon>Pseudonocardiales</taxon>
        <taxon>Pseudonocardiaceae</taxon>
        <taxon>Lentzea</taxon>
    </lineage>
</organism>
<dbReference type="Gene3D" id="1.10.1200.10">
    <property type="entry name" value="ACP-like"/>
    <property type="match status" value="1"/>
</dbReference>
<comment type="cofactor">
    <cofactor evidence="1">
        <name>pantetheine 4'-phosphate</name>
        <dbReference type="ChEBI" id="CHEBI:47942"/>
    </cofactor>
</comment>
<proteinExistence type="predicted"/>
<reference evidence="3 4" key="1">
    <citation type="submission" date="2015-02" db="EMBL/GenBank/DDBJ databases">
        <authorList>
            <person name="Ju K.-S."/>
            <person name="Doroghazi J.R."/>
            <person name="Metcalf W."/>
        </authorList>
    </citation>
    <scope>NUCLEOTIDE SEQUENCE [LARGE SCALE GENOMIC DNA]</scope>
    <source>
        <strain evidence="3 4">NRRL B-16140</strain>
    </source>
</reference>
<dbReference type="Pfam" id="PF13193">
    <property type="entry name" value="AMP-binding_C"/>
    <property type="match status" value="1"/>
</dbReference>
<dbReference type="EMBL" id="JYJG01000087">
    <property type="protein sequence ID" value="KJK49243.1"/>
    <property type="molecule type" value="Genomic_DNA"/>
</dbReference>
<comment type="caution">
    <text evidence="3">The sequence shown here is derived from an EMBL/GenBank/DDBJ whole genome shotgun (WGS) entry which is preliminary data.</text>
</comment>
<dbReference type="InterPro" id="IPR020845">
    <property type="entry name" value="AMP-binding_CS"/>
</dbReference>
<dbReference type="InterPro" id="IPR042099">
    <property type="entry name" value="ANL_N_sf"/>
</dbReference>
<keyword evidence="4" id="KW-1185">Reference proteome</keyword>
<dbReference type="OrthoDB" id="2472181at2"/>
<dbReference type="PROSITE" id="PS00455">
    <property type="entry name" value="AMP_BINDING"/>
    <property type="match status" value="1"/>
</dbReference>
<dbReference type="InterPro" id="IPR025110">
    <property type="entry name" value="AMP-bd_C"/>
</dbReference>
<dbReference type="Gene3D" id="3.30.300.30">
    <property type="match status" value="1"/>
</dbReference>
<accession>A0A0F0H6J8</accession>
<dbReference type="InterPro" id="IPR000873">
    <property type="entry name" value="AMP-dep_synth/lig_dom"/>
</dbReference>
<dbReference type="GO" id="GO:0031177">
    <property type="term" value="F:phosphopantetheine binding"/>
    <property type="evidence" value="ECO:0007669"/>
    <property type="project" value="TreeGrafter"/>
</dbReference>
<dbReference type="Pfam" id="PF00501">
    <property type="entry name" value="AMP-binding"/>
    <property type="match status" value="1"/>
</dbReference>
<dbReference type="GO" id="GO:0044550">
    <property type="term" value="P:secondary metabolite biosynthetic process"/>
    <property type="evidence" value="ECO:0007669"/>
    <property type="project" value="TreeGrafter"/>
</dbReference>
<evidence type="ECO:0000256" key="1">
    <source>
        <dbReference type="ARBA" id="ARBA00001957"/>
    </source>
</evidence>
<dbReference type="PROSITE" id="PS50075">
    <property type="entry name" value="CARRIER"/>
    <property type="match status" value="1"/>
</dbReference>
<dbReference type="Proteomes" id="UP000033393">
    <property type="component" value="Unassembled WGS sequence"/>
</dbReference>
<dbReference type="InterPro" id="IPR023213">
    <property type="entry name" value="CAT-like_dom_sf"/>
</dbReference>
<evidence type="ECO:0000313" key="3">
    <source>
        <dbReference type="EMBL" id="KJK49243.1"/>
    </source>
</evidence>
<dbReference type="Gene3D" id="3.40.50.12780">
    <property type="entry name" value="N-terminal domain of ligase-like"/>
    <property type="match status" value="1"/>
</dbReference>
<protein>
    <recommendedName>
        <fullName evidence="2">Carrier domain-containing protein</fullName>
    </recommendedName>
</protein>
<dbReference type="Gene3D" id="3.30.559.10">
    <property type="entry name" value="Chloramphenicol acetyltransferase-like domain"/>
    <property type="match status" value="1"/>
</dbReference>
<dbReference type="PANTHER" id="PTHR45527">
    <property type="entry name" value="NONRIBOSOMAL PEPTIDE SYNTHETASE"/>
    <property type="match status" value="1"/>
</dbReference>
<dbReference type="RefSeq" id="WP_045312081.1">
    <property type="nucleotide sequence ID" value="NZ_JYJG01000087.1"/>
</dbReference>
<sequence>MPNHSRIRADAFHRPLSPAERLYVAAAGPRTPLVIQFIVRGTGGFDVAALSEAVRVASQACPGARLVRRGRTWVDSGLTPPVRTLVGDDDAGLPFLDEPLDPESGPTCEVVVVHGSRSLVVFRAFHGVMDGRGVLAWAHDVFRALRGERLAGAPSADTELTVLRRTRPTVEPPVVRFDRPAPLPDLARCTEPGELRWARHTVAGNHAGVVARIATAIASTADGARVMVPVDLRRHTDARSTANLALPILLDVVAGADWSTVHTGLLTALAERRELAVPGGLRTIAHRAPNAVLRSLLRRAAGRGYPCSAVVSHLGHVELAAFSAPDFTATAAYSLPVHDPVTPMSVCVTETDDRTEIALAYRARPDSDGTTARALLHAMGDAVIGERQAVDGETVLSRFLAQVRRSPSAVAVVGRDATLTYEELDRRSDAVADLLRANGVAAKTVVGVLAERSAAAVVAIWGVLKAGASYLPLDTHHPARRINTTLVAAGARVCLAQRLQRQRITAPCEVMVLEEAWLPATARRPVTPAPHDPAYVVFTSGSTGAPKGVVVSHGALASYTGWAVRLYGVDRDTRFAVFTSLAVDLTVTALFLPLLVGGSVVMVPDEVNHVSLREVVEQCGANSLKLTPTHLDLIYRLDLRPDGFRLLVVGGEQLRTDLVRRVRWSFGENCRIFNAYGPTEATVECVVAEYDPEVHGGVVVPIGTPRGETSVLVLDREGDDPVEPGEFGELCLAGDQLADGYLGAGPAESARFVVLPSGRRAYRTGDLVRQLPGGEFEYAGRIDRQITVRGHRIEPSEVEVALERHPEIGRAVVSAVESATGEMVLRAHVIAAPGFDEADVRRHVAATLPWHMVPQSVVPVGELPHTTSGKTDLAALYPPVVDEVIRIWARVLGVEPDAVTPDTEFHRLGGTSLTLLKVLALIAVDVVGAEREADFMTHLRQIVRTPTPRAIGAAVERALALS</sequence>
<name>A0A0F0H6J8_LENAE</name>
<dbReference type="CDD" id="cd05930">
    <property type="entry name" value="A_NRPS"/>
    <property type="match status" value="1"/>
</dbReference>
<dbReference type="Pfam" id="PF00550">
    <property type="entry name" value="PP-binding"/>
    <property type="match status" value="1"/>
</dbReference>
<dbReference type="SUPFAM" id="SSF47336">
    <property type="entry name" value="ACP-like"/>
    <property type="match status" value="1"/>
</dbReference>
<dbReference type="GO" id="GO:0005737">
    <property type="term" value="C:cytoplasm"/>
    <property type="evidence" value="ECO:0007669"/>
    <property type="project" value="TreeGrafter"/>
</dbReference>
<evidence type="ECO:0000259" key="2">
    <source>
        <dbReference type="PROSITE" id="PS50075"/>
    </source>
</evidence>
<feature type="domain" description="Carrier" evidence="2">
    <location>
        <begin position="875"/>
        <end position="959"/>
    </location>
</feature>
<dbReference type="InterPro" id="IPR010071">
    <property type="entry name" value="AA_adenyl_dom"/>
</dbReference>
<dbReference type="SUPFAM" id="SSF52777">
    <property type="entry name" value="CoA-dependent acyltransferases"/>
    <property type="match status" value="1"/>
</dbReference>
<dbReference type="PATRIC" id="fig|68170.10.peg.3181"/>
<gene>
    <name evidence="3" type="ORF">UK23_14830</name>
</gene>
<dbReference type="InterPro" id="IPR045851">
    <property type="entry name" value="AMP-bd_C_sf"/>
</dbReference>
<dbReference type="GO" id="GO:0043041">
    <property type="term" value="P:amino acid activation for nonribosomal peptide biosynthetic process"/>
    <property type="evidence" value="ECO:0007669"/>
    <property type="project" value="TreeGrafter"/>
</dbReference>
<dbReference type="NCBIfam" id="TIGR01733">
    <property type="entry name" value="AA-adenyl-dom"/>
    <property type="match status" value="1"/>
</dbReference>
<evidence type="ECO:0000313" key="4">
    <source>
        <dbReference type="Proteomes" id="UP000033393"/>
    </source>
</evidence>
<dbReference type="SUPFAM" id="SSF56801">
    <property type="entry name" value="Acetyl-CoA synthetase-like"/>
    <property type="match status" value="1"/>
</dbReference>
<dbReference type="InterPro" id="IPR009081">
    <property type="entry name" value="PP-bd_ACP"/>
</dbReference>
<dbReference type="AlphaFoldDB" id="A0A0F0H6J8"/>